<dbReference type="CDD" id="cd17504">
    <property type="entry name" value="MFS_MMR_MDR_like"/>
    <property type="match status" value="1"/>
</dbReference>
<dbReference type="EMBL" id="BAABIS010000001">
    <property type="protein sequence ID" value="GAA4877544.1"/>
    <property type="molecule type" value="Genomic_DNA"/>
</dbReference>
<evidence type="ECO:0000256" key="7">
    <source>
        <dbReference type="SAM" id="MobiDB-lite"/>
    </source>
</evidence>
<dbReference type="InterPro" id="IPR020846">
    <property type="entry name" value="MFS_dom"/>
</dbReference>
<feature type="transmembrane region" description="Helical" evidence="8">
    <location>
        <begin position="332"/>
        <end position="352"/>
    </location>
</feature>
<dbReference type="PANTHER" id="PTHR42718:SF9">
    <property type="entry name" value="MAJOR FACILITATOR SUPERFAMILY MULTIDRUG TRANSPORTER MFSC"/>
    <property type="match status" value="1"/>
</dbReference>
<feature type="region of interest" description="Disordered" evidence="7">
    <location>
        <begin position="463"/>
        <end position="483"/>
    </location>
</feature>
<evidence type="ECO:0000256" key="1">
    <source>
        <dbReference type="ARBA" id="ARBA00004651"/>
    </source>
</evidence>
<keyword evidence="5 8" id="KW-0472">Membrane</keyword>
<dbReference type="Proteomes" id="UP001501752">
    <property type="component" value="Unassembled WGS sequence"/>
</dbReference>
<dbReference type="PROSITE" id="PS50850">
    <property type="entry name" value="MFS"/>
    <property type="match status" value="1"/>
</dbReference>
<evidence type="ECO:0000313" key="11">
    <source>
        <dbReference type="Proteomes" id="UP001501752"/>
    </source>
</evidence>
<feature type="transmembrane region" description="Helical" evidence="8">
    <location>
        <begin position="398"/>
        <end position="420"/>
    </location>
</feature>
<reference evidence="11" key="1">
    <citation type="journal article" date="2019" name="Int. J. Syst. Evol. Microbiol.">
        <title>The Global Catalogue of Microorganisms (GCM) 10K type strain sequencing project: providing services to taxonomists for standard genome sequencing and annotation.</title>
        <authorList>
            <consortium name="The Broad Institute Genomics Platform"/>
            <consortium name="The Broad Institute Genome Sequencing Center for Infectious Disease"/>
            <person name="Wu L."/>
            <person name="Ma J."/>
        </authorList>
    </citation>
    <scope>NUCLEOTIDE SEQUENCE [LARGE SCALE GENOMIC DNA]</scope>
    <source>
        <strain evidence="11">JCM 13006</strain>
    </source>
</reference>
<organism evidence="10 11">
    <name type="scientific">Kitasatospora terrestris</name>
    <dbReference type="NCBI Taxonomy" id="258051"/>
    <lineage>
        <taxon>Bacteria</taxon>
        <taxon>Bacillati</taxon>
        <taxon>Actinomycetota</taxon>
        <taxon>Actinomycetes</taxon>
        <taxon>Kitasatosporales</taxon>
        <taxon>Streptomycetaceae</taxon>
        <taxon>Kitasatospora</taxon>
    </lineage>
</organism>
<feature type="transmembrane region" description="Helical" evidence="8">
    <location>
        <begin position="75"/>
        <end position="94"/>
    </location>
</feature>
<dbReference type="Gene3D" id="1.20.1720.10">
    <property type="entry name" value="Multidrug resistance protein D"/>
    <property type="match status" value="1"/>
</dbReference>
<dbReference type="InterPro" id="IPR036259">
    <property type="entry name" value="MFS_trans_sf"/>
</dbReference>
<keyword evidence="2" id="KW-0813">Transport</keyword>
<feature type="transmembrane region" description="Helical" evidence="8">
    <location>
        <begin position="262"/>
        <end position="281"/>
    </location>
</feature>
<evidence type="ECO:0000256" key="5">
    <source>
        <dbReference type="ARBA" id="ARBA00023136"/>
    </source>
</evidence>
<evidence type="ECO:0000256" key="4">
    <source>
        <dbReference type="ARBA" id="ARBA00022989"/>
    </source>
</evidence>
<evidence type="ECO:0000256" key="3">
    <source>
        <dbReference type="ARBA" id="ARBA00022692"/>
    </source>
</evidence>
<name>A0ABP9EKL9_9ACTN</name>
<feature type="compositionally biased region" description="Low complexity" evidence="7">
    <location>
        <begin position="472"/>
        <end position="483"/>
    </location>
</feature>
<feature type="transmembrane region" description="Helical" evidence="8">
    <location>
        <begin position="218"/>
        <end position="242"/>
    </location>
</feature>
<dbReference type="Gene3D" id="1.20.1250.20">
    <property type="entry name" value="MFS general substrate transporter like domains"/>
    <property type="match status" value="1"/>
</dbReference>
<evidence type="ECO:0000256" key="2">
    <source>
        <dbReference type="ARBA" id="ARBA00022448"/>
    </source>
</evidence>
<feature type="transmembrane region" description="Helical" evidence="8">
    <location>
        <begin position="432"/>
        <end position="454"/>
    </location>
</feature>
<keyword evidence="3 8" id="KW-0812">Transmembrane</keyword>
<keyword evidence="11" id="KW-1185">Reference proteome</keyword>
<feature type="transmembrane region" description="Helical" evidence="8">
    <location>
        <begin position="358"/>
        <end position="386"/>
    </location>
</feature>
<accession>A0ABP9EKL9</accession>
<feature type="domain" description="Major facilitator superfamily (MFS) profile" evidence="9">
    <location>
        <begin position="9"/>
        <end position="459"/>
    </location>
</feature>
<dbReference type="RefSeq" id="WP_345700638.1">
    <property type="nucleotide sequence ID" value="NZ_BAABIS010000001.1"/>
</dbReference>
<feature type="transmembrane region" description="Helical" evidence="8">
    <location>
        <begin position="12"/>
        <end position="32"/>
    </location>
</feature>
<feature type="transmembrane region" description="Helical" evidence="8">
    <location>
        <begin position="44"/>
        <end position="63"/>
    </location>
</feature>
<comment type="caution">
    <text evidence="10">The sequence shown here is derived from an EMBL/GenBank/DDBJ whole genome shotgun (WGS) entry which is preliminary data.</text>
</comment>
<protein>
    <submittedName>
        <fullName evidence="10">MFS transporter</fullName>
    </submittedName>
</protein>
<dbReference type="InterPro" id="IPR011701">
    <property type="entry name" value="MFS"/>
</dbReference>
<dbReference type="PANTHER" id="PTHR42718">
    <property type="entry name" value="MAJOR FACILITATOR SUPERFAMILY MULTIDRUG TRANSPORTER MFSC"/>
    <property type="match status" value="1"/>
</dbReference>
<keyword evidence="6" id="KW-0046">Antibiotic resistance</keyword>
<evidence type="ECO:0000313" key="10">
    <source>
        <dbReference type="EMBL" id="GAA4877544.1"/>
    </source>
</evidence>
<comment type="subcellular location">
    <subcellularLocation>
        <location evidence="1">Cell membrane</location>
        <topology evidence="1">Multi-pass membrane protein</topology>
    </subcellularLocation>
</comment>
<feature type="transmembrane region" description="Helical" evidence="8">
    <location>
        <begin position="193"/>
        <end position="212"/>
    </location>
</feature>
<feature type="transmembrane region" description="Helical" evidence="8">
    <location>
        <begin position="160"/>
        <end position="181"/>
    </location>
</feature>
<dbReference type="Pfam" id="PF07690">
    <property type="entry name" value="MFS_1"/>
    <property type="match status" value="1"/>
</dbReference>
<feature type="transmembrane region" description="Helical" evidence="8">
    <location>
        <begin position="301"/>
        <end position="320"/>
    </location>
</feature>
<keyword evidence="4 8" id="KW-1133">Transmembrane helix</keyword>
<dbReference type="SUPFAM" id="SSF103473">
    <property type="entry name" value="MFS general substrate transporter"/>
    <property type="match status" value="1"/>
</dbReference>
<sequence>MSQARTGPVVGVLAGAGIVVSLMQTLVVPLIPELPDLLHTSAANASWAITATLLAGAVATPVLGRLGDMYGKRRILLVSLTLLVIGSLICGFSDALAPMVIGRALQGVGAGVIPLGISIMRDELPPQKLGSSMALMSSSLGIGGAFGLPLSAVIAQHASWHALFWISAALGALVAAAVVVLVPESPVRSGGRFDTVGAIGLTIGLVALLLAISKGSDWGWGSSGTLGMLAAAVIVLPVWGWWELRTEQPLVDLRTSARRQVLMTNLASVVVGFAMYAMSLVSPQLLQMPTATGYGLGRSMVAAGLWMAPAGLVMMLISPFSAKLSKAKGPKVSLLVGTVIIAAGYLAALGLMGHAWGVLVFSCLISGGIAFAYAAMPALIMGAVPVSETAAANGLNTLMRSIGTSSSSAVIGVVLAHMTVDFHGHALPSESGFRTAFMIGAGAAVTAALVTLAIPGIRRAKATGQAQPQDGAPPAVVEGAAAK</sequence>
<evidence type="ECO:0000256" key="8">
    <source>
        <dbReference type="SAM" id="Phobius"/>
    </source>
</evidence>
<evidence type="ECO:0000259" key="9">
    <source>
        <dbReference type="PROSITE" id="PS50850"/>
    </source>
</evidence>
<feature type="transmembrane region" description="Helical" evidence="8">
    <location>
        <begin position="132"/>
        <end position="154"/>
    </location>
</feature>
<evidence type="ECO:0000256" key="6">
    <source>
        <dbReference type="ARBA" id="ARBA00023251"/>
    </source>
</evidence>
<feature type="transmembrane region" description="Helical" evidence="8">
    <location>
        <begin position="100"/>
        <end position="120"/>
    </location>
</feature>
<gene>
    <name evidence="10" type="ORF">GCM10023235_66910</name>
</gene>
<proteinExistence type="predicted"/>